<gene>
    <name evidence="2" type="ORF">GbCGDNIH9_8443</name>
</gene>
<sequence length="60" mass="6468">MLGNPNGGKHKKNPETGETDCVTNRHEAADLQPLTNSHAIFALKQVAPGHDPEIQHSDIS</sequence>
<dbReference type="AlphaFoldDB" id="A0AAC9K6X4"/>
<accession>A0AAC9K6X4</accession>
<dbReference type="EMBL" id="CP018191">
    <property type="protein sequence ID" value="APH53950.1"/>
    <property type="molecule type" value="Genomic_DNA"/>
</dbReference>
<evidence type="ECO:0000313" key="3">
    <source>
        <dbReference type="Proteomes" id="UP000182373"/>
    </source>
</evidence>
<dbReference type="Proteomes" id="UP000182373">
    <property type="component" value="Chromosome"/>
</dbReference>
<evidence type="ECO:0000256" key="1">
    <source>
        <dbReference type="SAM" id="MobiDB-lite"/>
    </source>
</evidence>
<protein>
    <submittedName>
        <fullName evidence="2">Uncharacterized protein</fullName>
    </submittedName>
</protein>
<name>A0AAC9K6X4_9PROT</name>
<feature type="region of interest" description="Disordered" evidence="1">
    <location>
        <begin position="1"/>
        <end position="20"/>
    </location>
</feature>
<reference evidence="3" key="1">
    <citation type="submission" date="2016-11" db="EMBL/GenBank/DDBJ databases">
        <title>Comparative genomic and phenotypic analysis of Granulibacter bethesdensis clinical isolates from patients with chronic granulomatous disease.</title>
        <authorList>
            <person name="Zarember K.A."/>
            <person name="Porcella S.F."/>
            <person name="Chu J."/>
            <person name="Ding L."/>
            <person name="Dahlstrom E."/>
            <person name="Barbian K."/>
            <person name="Martens C."/>
            <person name="Sykora L."/>
            <person name="Kramer S."/>
            <person name="Pettinato A.M."/>
            <person name="Hong H."/>
            <person name="Wald G."/>
            <person name="Berg L.J."/>
            <person name="Rogge L.S."/>
            <person name="Greenberg D.E."/>
            <person name="Falcone E.L."/>
            <person name="Neves J.F."/>
            <person name="Simoes M.J."/>
            <person name="Casal M."/>
            <person name="Rodriguez-Lopez F.C."/>
            <person name="Zelazny A."/>
            <person name="Gallin J.I."/>
            <person name="Holland S.M."/>
        </authorList>
    </citation>
    <scope>NUCLEOTIDE SEQUENCE [LARGE SCALE GENOMIC DNA]</scope>
    <source>
        <strain evidence="3">NIH9.1</strain>
    </source>
</reference>
<evidence type="ECO:0000313" key="2">
    <source>
        <dbReference type="EMBL" id="APH53950.1"/>
    </source>
</evidence>
<organism evidence="2 3">
    <name type="scientific">Granulibacter bethesdensis</name>
    <dbReference type="NCBI Taxonomy" id="364410"/>
    <lineage>
        <taxon>Bacteria</taxon>
        <taxon>Pseudomonadati</taxon>
        <taxon>Pseudomonadota</taxon>
        <taxon>Alphaproteobacteria</taxon>
        <taxon>Acetobacterales</taxon>
        <taxon>Acetobacteraceae</taxon>
        <taxon>Granulibacter</taxon>
    </lineage>
</organism>
<proteinExistence type="predicted"/>